<dbReference type="Proteomes" id="UP000249287">
    <property type="component" value="Segment"/>
</dbReference>
<dbReference type="EMBL" id="MG011690">
    <property type="protein sequence ID" value="AVK76384.1"/>
    <property type="molecule type" value="Genomic_DNA"/>
</dbReference>
<dbReference type="KEGG" id="vg:36843097"/>
<reference evidence="1" key="1">
    <citation type="journal article" date="2018" name="Nat. Commun.">
        <title>Diversity and evolution of the emerging Pandoraviridae family.</title>
        <authorList>
            <person name="Legendre M."/>
            <person name="Fabre E."/>
            <person name="Poirot O."/>
            <person name="Jeudy S."/>
            <person name="Lartigue A."/>
            <person name="Alempic J.M."/>
            <person name="Beucher L."/>
            <person name="Philippe N."/>
            <person name="Bertaux L."/>
            <person name="Christo-Foroux E."/>
            <person name="Labadie K."/>
            <person name="Coute Y."/>
            <person name="Abergel C."/>
            <person name="Claverie J.M."/>
        </authorList>
    </citation>
    <scope>NUCLEOTIDE SEQUENCE [LARGE SCALE GENOMIC DNA]</scope>
    <source>
        <strain evidence="1">Neocaledonia</strain>
    </source>
</reference>
<name>A0A2U7UD61_9VIRU</name>
<dbReference type="GeneID" id="36843097"/>
<organism evidence="1">
    <name type="scientific">Pandoravirus neocaledonia</name>
    <dbReference type="NCBI Taxonomy" id="2107708"/>
    <lineage>
        <taxon>Viruses</taxon>
        <taxon>Pandoravirus</taxon>
    </lineage>
</organism>
<dbReference type="RefSeq" id="YP_009482387.1">
    <property type="nucleotide sequence ID" value="NC_037666.1"/>
</dbReference>
<evidence type="ECO:0000313" key="1">
    <source>
        <dbReference type="EMBL" id="AVK76384.1"/>
    </source>
</evidence>
<accession>A0A2U7UD61</accession>
<proteinExistence type="predicted"/>
<protein>
    <submittedName>
        <fullName evidence="1">Uncharacterized protein</fullName>
    </submittedName>
</protein>
<sequence length="97" mass="10601">MDTFRRRLATRYPVFGPFVHAPATIDGVVLAGGAFMLCLDAKTFDTEGRETDIDNGDAQDDIGPSDINLWVYGKDADARARALDNAGQRLRLSRLTG</sequence>
<gene>
    <name evidence="1" type="ORF">pneo_cds_777</name>
</gene>